<keyword evidence="3" id="KW-1185">Reference proteome</keyword>
<reference evidence="2 3" key="1">
    <citation type="submission" date="2016-10" db="EMBL/GenBank/DDBJ databases">
        <authorList>
            <person name="de Groot N.N."/>
        </authorList>
    </citation>
    <scope>NUCLEOTIDE SEQUENCE [LARGE SCALE GENOMIC DNA]</scope>
    <source>
        <strain evidence="2 3">EP1-55-1</strain>
    </source>
</reference>
<organism evidence="2 3">
    <name type="scientific">Hydrogenimonas thermophila</name>
    <dbReference type="NCBI Taxonomy" id="223786"/>
    <lineage>
        <taxon>Bacteria</taxon>
        <taxon>Pseudomonadati</taxon>
        <taxon>Campylobacterota</taxon>
        <taxon>Epsilonproteobacteria</taxon>
        <taxon>Campylobacterales</taxon>
        <taxon>Hydrogenimonadaceae</taxon>
        <taxon>Hydrogenimonas</taxon>
    </lineage>
</organism>
<protein>
    <submittedName>
        <fullName evidence="2">3-dehydroquinate dehydratase</fullName>
    </submittedName>
</protein>
<dbReference type="AlphaFoldDB" id="A0A1I5L7U7"/>
<feature type="transmembrane region" description="Helical" evidence="1">
    <location>
        <begin position="180"/>
        <end position="198"/>
    </location>
</feature>
<proteinExistence type="predicted"/>
<evidence type="ECO:0000256" key="1">
    <source>
        <dbReference type="SAM" id="Phobius"/>
    </source>
</evidence>
<dbReference type="STRING" id="223786.SAMN05216234_10277"/>
<dbReference type="EMBL" id="FOXB01000002">
    <property type="protein sequence ID" value="SFO93243.1"/>
    <property type="molecule type" value="Genomic_DNA"/>
</dbReference>
<dbReference type="Proteomes" id="UP000199227">
    <property type="component" value="Unassembled WGS sequence"/>
</dbReference>
<evidence type="ECO:0000313" key="2">
    <source>
        <dbReference type="EMBL" id="SFO93243.1"/>
    </source>
</evidence>
<gene>
    <name evidence="2" type="ORF">SAMN05216234_10277</name>
</gene>
<keyword evidence="1" id="KW-0812">Transmembrane</keyword>
<accession>A0A1I5L7U7</accession>
<evidence type="ECO:0000313" key="3">
    <source>
        <dbReference type="Proteomes" id="UP000199227"/>
    </source>
</evidence>
<name>A0A1I5L7U7_9BACT</name>
<keyword evidence="1" id="KW-0472">Membrane</keyword>
<sequence length="206" mass="23279">MVTIFKRAFSPFFLLVVFLSPVFLFAQVNFILVNDGVMPPKEVDKIEQMGTELYEKTKVPVFVAAVGDLNNTRPVDLLNKIKKEYPTYILLYFSVKPTAVNIFASEDAKKLIDIDQILSPLPWRGTIRPVMSPAFSKSDSVKQEVAIFNGYADIVDQVAESKDIKLTSSIGSESRSTFQIVRTIFYAILAFIILQFILKRKKNATK</sequence>
<keyword evidence="1" id="KW-1133">Transmembrane helix</keyword>